<dbReference type="InterPro" id="IPR036388">
    <property type="entry name" value="WH-like_DNA-bd_sf"/>
</dbReference>
<dbReference type="GO" id="GO:0000976">
    <property type="term" value="F:transcription cis-regulatory region binding"/>
    <property type="evidence" value="ECO:0007669"/>
    <property type="project" value="TreeGrafter"/>
</dbReference>
<dbReference type="PANTHER" id="PTHR48111:SF50">
    <property type="entry name" value="KDP OPERON TRANSCRIPTIONAL REGULATORY PROTEIN KDPE"/>
    <property type="match status" value="1"/>
</dbReference>
<evidence type="ECO:0000256" key="2">
    <source>
        <dbReference type="PROSITE-ProRule" id="PRU01091"/>
    </source>
</evidence>
<dbReference type="Pfam" id="PF00486">
    <property type="entry name" value="Trans_reg_C"/>
    <property type="match status" value="1"/>
</dbReference>
<feature type="DNA-binding region" description="OmpR/PhoB-type" evidence="2">
    <location>
        <begin position="1"/>
        <end position="99"/>
    </location>
</feature>
<comment type="caution">
    <text evidence="4">The sequence shown here is derived from an EMBL/GenBank/DDBJ whole genome shotgun (WGS) entry which is preliminary data.</text>
</comment>
<name>A0A2M8PDZ4_9CHLR</name>
<dbReference type="GO" id="GO:0032993">
    <property type="term" value="C:protein-DNA complex"/>
    <property type="evidence" value="ECO:0007669"/>
    <property type="project" value="TreeGrafter"/>
</dbReference>
<dbReference type="CDD" id="cd00383">
    <property type="entry name" value="trans_reg_C"/>
    <property type="match status" value="1"/>
</dbReference>
<dbReference type="SUPFAM" id="SSF46894">
    <property type="entry name" value="C-terminal effector domain of the bipartite response regulators"/>
    <property type="match status" value="1"/>
</dbReference>
<dbReference type="GO" id="GO:0005829">
    <property type="term" value="C:cytosol"/>
    <property type="evidence" value="ECO:0007669"/>
    <property type="project" value="TreeGrafter"/>
</dbReference>
<dbReference type="InterPro" id="IPR016032">
    <property type="entry name" value="Sig_transdc_resp-reg_C-effctor"/>
</dbReference>
<feature type="domain" description="OmpR/PhoB-type" evidence="3">
    <location>
        <begin position="1"/>
        <end position="99"/>
    </location>
</feature>
<gene>
    <name evidence="4" type="ORF">CUN49_08975</name>
</gene>
<proteinExistence type="predicted"/>
<evidence type="ECO:0000313" key="5">
    <source>
        <dbReference type="Proteomes" id="UP000229681"/>
    </source>
</evidence>
<dbReference type="GO" id="GO:0006355">
    <property type="term" value="P:regulation of DNA-templated transcription"/>
    <property type="evidence" value="ECO:0007669"/>
    <property type="project" value="InterPro"/>
</dbReference>
<organism evidence="4 5">
    <name type="scientific">Candidatus Thermofonsia Clade 1 bacterium</name>
    <dbReference type="NCBI Taxonomy" id="2364210"/>
    <lineage>
        <taxon>Bacteria</taxon>
        <taxon>Bacillati</taxon>
        <taxon>Chloroflexota</taxon>
        <taxon>Candidatus Thermofontia</taxon>
        <taxon>Candidatus Thermofonsia Clade 1</taxon>
    </lineage>
</organism>
<dbReference type="Gene3D" id="1.10.10.10">
    <property type="entry name" value="Winged helix-like DNA-binding domain superfamily/Winged helix DNA-binding domain"/>
    <property type="match status" value="1"/>
</dbReference>
<dbReference type="InterPro" id="IPR001867">
    <property type="entry name" value="OmpR/PhoB-type_DNA-bd"/>
</dbReference>
<dbReference type="GO" id="GO:0000156">
    <property type="term" value="F:phosphorelay response regulator activity"/>
    <property type="evidence" value="ECO:0007669"/>
    <property type="project" value="TreeGrafter"/>
</dbReference>
<dbReference type="EMBL" id="PGTM01000114">
    <property type="protein sequence ID" value="PJF35758.1"/>
    <property type="molecule type" value="Genomic_DNA"/>
</dbReference>
<accession>A0A2M8PDZ4</accession>
<dbReference type="Proteomes" id="UP000229681">
    <property type="component" value="Unassembled WGS sequence"/>
</dbReference>
<dbReference type="SMART" id="SM00862">
    <property type="entry name" value="Trans_reg_C"/>
    <property type="match status" value="1"/>
</dbReference>
<dbReference type="AlphaFoldDB" id="A0A2M8PDZ4"/>
<evidence type="ECO:0000256" key="1">
    <source>
        <dbReference type="ARBA" id="ARBA00023125"/>
    </source>
</evidence>
<reference evidence="4 5" key="1">
    <citation type="submission" date="2017-11" db="EMBL/GenBank/DDBJ databases">
        <title>Evolution of Phototrophy in the Chloroflexi Phylum Driven by Horizontal Gene Transfer.</title>
        <authorList>
            <person name="Ward L.M."/>
            <person name="Hemp J."/>
            <person name="Shih P.M."/>
            <person name="Mcglynn S.E."/>
            <person name="Fischer W."/>
        </authorList>
    </citation>
    <scope>NUCLEOTIDE SEQUENCE [LARGE SCALE GENOMIC DNA]</scope>
    <source>
        <strain evidence="4">JP3_13</strain>
    </source>
</reference>
<dbReference type="PROSITE" id="PS51755">
    <property type="entry name" value="OMPR_PHOB"/>
    <property type="match status" value="1"/>
</dbReference>
<dbReference type="PANTHER" id="PTHR48111">
    <property type="entry name" value="REGULATOR OF RPOS"/>
    <property type="match status" value="1"/>
</dbReference>
<evidence type="ECO:0000313" key="4">
    <source>
        <dbReference type="EMBL" id="PJF35758.1"/>
    </source>
</evidence>
<dbReference type="InterPro" id="IPR039420">
    <property type="entry name" value="WalR-like"/>
</dbReference>
<sequence length="108" mass="12131">MNIGPLTIFPGRYQIQVGQTSLNLTPTEFDLLLYLAAHRGRVVPCSELVREVRGYTVEEIEAREVIRPHVSNLRRKLESCGQNPDLIVNVRGVGYRLSEPSLNGNEAE</sequence>
<protein>
    <recommendedName>
        <fullName evidence="3">OmpR/PhoB-type domain-containing protein</fullName>
    </recommendedName>
</protein>
<evidence type="ECO:0000259" key="3">
    <source>
        <dbReference type="PROSITE" id="PS51755"/>
    </source>
</evidence>
<keyword evidence="1 2" id="KW-0238">DNA-binding</keyword>